<dbReference type="OrthoDB" id="9805019at2"/>
<sequence>MNRYPWWKYAIIGIALLVGLIYTLPNLFGEAPAVQVSSGKVTIKADAALVKRVEQALAAAGLQPDLVQFDGNSVRARFGDTDTQLKAKDAIAKALNPDPADPSYIVALNLLSRSPAWLTGLHALPMYLGLDLRGGVHFLMQVDMKAALTKRAEALTGEVRTLLRDKNIRHAGITRVPGDAVELRFRDAATLDAARTALADAQPDLLWVEGSDGADLTLTGRLKPEAAKRVQEQALKQNITTLHNRINELGVAEPVIQQQGLDRVVVQLPGVQDTAKAKDIIGRTATLEVRMVDDSAEAQAAVAGSGPVPFGTERFYERGGVPIIVKKQVILTGENLTDAQPGFDGQTQEAAVHLSLDAKGSRIFRDVTRESVGKRMAILLFEKGKGEVVTAPVIRGEIGGGRVQISGRMTTQEASDTALLLRAGSLAAPMEIIEERTIGPSLGAENIAKGFNSVIYGFAAIAVFMCSYYLLMGVFSTLALAVNLLLLVAVLSMLQATLTLPGIAAIALVLGMAIDANVLINERVREELRAGKPPQQAIHAGYEAAWSTIFDSNVTTLIAGLALLAFGSGPVRGFAVVHCLGILTSMFSAVFFSRGLVNLWYGRQKKLKSISIGQVWRPDGAQTTAGDVPATKA</sequence>
<keyword evidence="4" id="KW-0997">Cell inner membrane</keyword>
<keyword evidence="9 10" id="KW-0472">Membrane</keyword>
<dbReference type="InterPro" id="IPR048634">
    <property type="entry name" value="SecD_SecF_C"/>
</dbReference>
<evidence type="ECO:0000256" key="4">
    <source>
        <dbReference type="ARBA" id="ARBA00022519"/>
    </source>
</evidence>
<evidence type="ECO:0000256" key="7">
    <source>
        <dbReference type="ARBA" id="ARBA00022989"/>
    </source>
</evidence>
<keyword evidence="7 10" id="KW-1133">Transmembrane helix</keyword>
<dbReference type="AlphaFoldDB" id="A0A4Q7VVA6"/>
<comment type="subunit">
    <text evidence="10">Forms a complex with SecF. Part of the essential Sec protein translocation apparatus which comprises SecA, SecYEG and auxiliary proteins SecDF-YajC and YidC.</text>
</comment>
<dbReference type="InterPro" id="IPR005791">
    <property type="entry name" value="SecD"/>
</dbReference>
<dbReference type="NCBIfam" id="TIGR01129">
    <property type="entry name" value="secD"/>
    <property type="match status" value="1"/>
</dbReference>
<dbReference type="Pfam" id="PF02355">
    <property type="entry name" value="SecD_SecF_C"/>
    <property type="match status" value="1"/>
</dbReference>
<dbReference type="FunFam" id="3.30.1360.200:FF:000002">
    <property type="entry name" value="Preprotein translocase subunit SecD"/>
    <property type="match status" value="1"/>
</dbReference>
<dbReference type="GO" id="GO:0005886">
    <property type="term" value="C:plasma membrane"/>
    <property type="evidence" value="ECO:0007669"/>
    <property type="project" value="UniProtKB-SubCell"/>
</dbReference>
<dbReference type="InterPro" id="IPR022646">
    <property type="entry name" value="SecD/SecF_CS"/>
</dbReference>
<feature type="domain" description="Protein translocase subunit SecDF P1" evidence="13">
    <location>
        <begin position="235"/>
        <end position="294"/>
    </location>
</feature>
<comment type="function">
    <text evidence="10">Part of the Sec protein translocase complex. Interacts with the SecYEG preprotein conducting channel. SecDF uses the proton motive force (PMF) to complete protein translocation after the ATP-dependent function of SecA.</text>
</comment>
<dbReference type="RefSeq" id="WP_130431042.1">
    <property type="nucleotide sequence ID" value="NZ_SHKP01000005.1"/>
</dbReference>
<dbReference type="EMBL" id="SHKP01000005">
    <property type="protein sequence ID" value="RZU00594.1"/>
    <property type="molecule type" value="Genomic_DNA"/>
</dbReference>
<dbReference type="HAMAP" id="MF_01463_B">
    <property type="entry name" value="SecD_B"/>
    <property type="match status" value="1"/>
</dbReference>
<evidence type="ECO:0000256" key="5">
    <source>
        <dbReference type="ARBA" id="ARBA00022692"/>
    </source>
</evidence>
<dbReference type="Proteomes" id="UP000293671">
    <property type="component" value="Unassembled WGS sequence"/>
</dbReference>
<dbReference type="Gene3D" id="3.30.1360.200">
    <property type="match status" value="1"/>
</dbReference>
<evidence type="ECO:0000256" key="9">
    <source>
        <dbReference type="ARBA" id="ARBA00023136"/>
    </source>
</evidence>
<dbReference type="Gene3D" id="3.30.70.3400">
    <property type="match status" value="2"/>
</dbReference>
<protein>
    <recommendedName>
        <fullName evidence="10">Protein translocase subunit SecD</fullName>
    </recommendedName>
</protein>
<comment type="subcellular location">
    <subcellularLocation>
        <location evidence="1 10">Cell membrane</location>
        <topology evidence="1 10">Multi-pass membrane protein</topology>
    </subcellularLocation>
</comment>
<gene>
    <name evidence="10" type="primary">secD</name>
    <name evidence="15" type="ORF">EV670_1304</name>
</gene>
<dbReference type="Pfam" id="PF22599">
    <property type="entry name" value="SecDF_P1_head"/>
    <property type="match status" value="1"/>
</dbReference>
<evidence type="ECO:0000259" key="11">
    <source>
        <dbReference type="Pfam" id="PF02355"/>
    </source>
</evidence>
<reference evidence="15 16" key="1">
    <citation type="submission" date="2019-02" db="EMBL/GenBank/DDBJ databases">
        <title>Genomic Encyclopedia of Type Strains, Phase IV (KMG-IV): sequencing the most valuable type-strain genomes for metagenomic binning, comparative biology and taxonomic classification.</title>
        <authorList>
            <person name="Goeker M."/>
        </authorList>
    </citation>
    <scope>NUCLEOTIDE SEQUENCE [LARGE SCALE GENOMIC DNA]</scope>
    <source>
        <strain evidence="15 16">DSM 19570</strain>
    </source>
</reference>
<dbReference type="GO" id="GO:0006605">
    <property type="term" value="P:protein targeting"/>
    <property type="evidence" value="ECO:0007669"/>
    <property type="project" value="UniProtKB-UniRule"/>
</dbReference>
<accession>A0A4Q7VVA6</accession>
<dbReference type="SUPFAM" id="SSF82866">
    <property type="entry name" value="Multidrug efflux transporter AcrB transmembrane domain"/>
    <property type="match status" value="1"/>
</dbReference>
<dbReference type="PANTHER" id="PTHR30081">
    <property type="entry name" value="PROTEIN-EXPORT MEMBRANE PROTEIN SEC"/>
    <property type="match status" value="1"/>
</dbReference>
<evidence type="ECO:0000256" key="1">
    <source>
        <dbReference type="ARBA" id="ARBA00004651"/>
    </source>
</evidence>
<evidence type="ECO:0000256" key="8">
    <source>
        <dbReference type="ARBA" id="ARBA00023010"/>
    </source>
</evidence>
<dbReference type="Pfam" id="PF13721">
    <property type="entry name" value="SecD-TM1"/>
    <property type="match status" value="1"/>
</dbReference>
<keyword evidence="3 10" id="KW-1003">Cell membrane</keyword>
<dbReference type="InterPro" id="IPR048631">
    <property type="entry name" value="SecD_1st"/>
</dbReference>
<dbReference type="NCBIfam" id="TIGR00916">
    <property type="entry name" value="2A0604s01"/>
    <property type="match status" value="1"/>
</dbReference>
<feature type="domain" description="Protein export membrane protein SecD/SecF C-terminal" evidence="11">
    <location>
        <begin position="429"/>
        <end position="600"/>
    </location>
</feature>
<feature type="domain" description="SecD export protein N-terminal TM" evidence="12">
    <location>
        <begin position="1"/>
        <end position="108"/>
    </location>
</feature>
<dbReference type="Pfam" id="PF21760">
    <property type="entry name" value="SecD_1st"/>
    <property type="match status" value="1"/>
</dbReference>
<dbReference type="GO" id="GO:0043952">
    <property type="term" value="P:protein transport by the Sec complex"/>
    <property type="evidence" value="ECO:0007669"/>
    <property type="project" value="UniProtKB-UniRule"/>
</dbReference>
<dbReference type="PANTHER" id="PTHR30081:SF1">
    <property type="entry name" value="PROTEIN TRANSLOCASE SUBUNIT SECD"/>
    <property type="match status" value="1"/>
</dbReference>
<feature type="transmembrane region" description="Helical" evidence="10">
    <location>
        <begin position="454"/>
        <end position="471"/>
    </location>
</feature>
<evidence type="ECO:0000313" key="15">
    <source>
        <dbReference type="EMBL" id="RZU00594.1"/>
    </source>
</evidence>
<dbReference type="InterPro" id="IPR054384">
    <property type="entry name" value="SecDF_P1_head"/>
</dbReference>
<comment type="similarity">
    <text evidence="10">Belongs to the SecD/SecF family. SecD subfamily.</text>
</comment>
<feature type="domain" description="SecDF P1 head subdomain" evidence="14">
    <location>
        <begin position="316"/>
        <end position="428"/>
    </location>
</feature>
<evidence type="ECO:0000259" key="14">
    <source>
        <dbReference type="Pfam" id="PF22599"/>
    </source>
</evidence>
<evidence type="ECO:0000313" key="16">
    <source>
        <dbReference type="Proteomes" id="UP000293671"/>
    </source>
</evidence>
<evidence type="ECO:0000259" key="13">
    <source>
        <dbReference type="Pfam" id="PF21760"/>
    </source>
</evidence>
<dbReference type="FunFam" id="3.30.70.3400:FF:000003">
    <property type="entry name" value="Preprotein translocase subunit SecD"/>
    <property type="match status" value="1"/>
</dbReference>
<keyword evidence="16" id="KW-1185">Reference proteome</keyword>
<feature type="transmembrane region" description="Helical" evidence="10">
    <location>
        <begin position="541"/>
        <end position="567"/>
    </location>
</feature>
<proteinExistence type="inferred from homology"/>
<evidence type="ECO:0000256" key="10">
    <source>
        <dbReference type="HAMAP-Rule" id="MF_01463"/>
    </source>
</evidence>
<evidence type="ECO:0000256" key="3">
    <source>
        <dbReference type="ARBA" id="ARBA00022475"/>
    </source>
</evidence>
<evidence type="ECO:0000259" key="12">
    <source>
        <dbReference type="Pfam" id="PF13721"/>
    </source>
</evidence>
<dbReference type="InterPro" id="IPR055344">
    <property type="entry name" value="SecD_SecF_C_bact"/>
</dbReference>
<dbReference type="InterPro" id="IPR027398">
    <property type="entry name" value="SecD-TM"/>
</dbReference>
<feature type="transmembrane region" description="Helical" evidence="10">
    <location>
        <begin position="573"/>
        <end position="601"/>
    </location>
</feature>
<evidence type="ECO:0000256" key="2">
    <source>
        <dbReference type="ARBA" id="ARBA00022448"/>
    </source>
</evidence>
<dbReference type="InterPro" id="IPR022813">
    <property type="entry name" value="SecD/SecF_arch_bac"/>
</dbReference>
<dbReference type="FunFam" id="1.20.1640.10:FF:000004">
    <property type="entry name" value="Protein translocase subunit SecD"/>
    <property type="match status" value="1"/>
</dbReference>
<organism evidence="15 16">
    <name type="scientific">Rivibacter subsaxonicus</name>
    <dbReference type="NCBI Taxonomy" id="457575"/>
    <lineage>
        <taxon>Bacteria</taxon>
        <taxon>Pseudomonadati</taxon>
        <taxon>Pseudomonadota</taxon>
        <taxon>Betaproteobacteria</taxon>
        <taxon>Burkholderiales</taxon>
        <taxon>Rivibacter</taxon>
    </lineage>
</organism>
<evidence type="ECO:0000256" key="6">
    <source>
        <dbReference type="ARBA" id="ARBA00022927"/>
    </source>
</evidence>
<dbReference type="Pfam" id="PF07549">
    <property type="entry name" value="Sec_GG"/>
    <property type="match status" value="1"/>
</dbReference>
<keyword evidence="5 10" id="KW-0812">Transmembrane</keyword>
<dbReference type="GO" id="GO:0015450">
    <property type="term" value="F:protein-transporting ATPase activity"/>
    <property type="evidence" value="ECO:0007669"/>
    <property type="project" value="InterPro"/>
</dbReference>
<keyword evidence="2 10" id="KW-0813">Transport</keyword>
<keyword evidence="6 10" id="KW-0653">Protein transport</keyword>
<dbReference type="Gene3D" id="1.20.1640.10">
    <property type="entry name" value="Multidrug efflux transporter AcrB transmembrane domain"/>
    <property type="match status" value="1"/>
</dbReference>
<dbReference type="GO" id="GO:0065002">
    <property type="term" value="P:intracellular protein transmembrane transport"/>
    <property type="evidence" value="ECO:0007669"/>
    <property type="project" value="UniProtKB-UniRule"/>
</dbReference>
<comment type="caution">
    <text evidence="10">Lacks conserved residue(s) required for the propagation of feature annotation.</text>
</comment>
<feature type="transmembrane region" description="Helical" evidence="10">
    <location>
        <begin position="478"/>
        <end position="496"/>
    </location>
</feature>
<name>A0A4Q7VVA6_9BURK</name>
<comment type="caution">
    <text evidence="15">The sequence shown here is derived from an EMBL/GenBank/DDBJ whole genome shotgun (WGS) entry which is preliminary data.</text>
</comment>
<feature type="transmembrane region" description="Helical" evidence="10">
    <location>
        <begin position="502"/>
        <end position="520"/>
    </location>
</feature>
<keyword evidence="8 10" id="KW-0811">Translocation</keyword>